<gene>
    <name evidence="2" type="ORF">METZ01_LOCUS172530</name>
</gene>
<dbReference type="SUPFAM" id="SSF56752">
    <property type="entry name" value="D-aminoacid aminotransferase-like PLP-dependent enzymes"/>
    <property type="match status" value="1"/>
</dbReference>
<dbReference type="AlphaFoldDB" id="A0A382C0S8"/>
<dbReference type="PANTHER" id="PTHR42743">
    <property type="entry name" value="AMINO-ACID AMINOTRANSFERASE"/>
    <property type="match status" value="1"/>
</dbReference>
<name>A0A382C0S8_9ZZZZ</name>
<feature type="non-terminal residue" evidence="2">
    <location>
        <position position="134"/>
    </location>
</feature>
<dbReference type="InterPro" id="IPR036038">
    <property type="entry name" value="Aminotransferase-like"/>
</dbReference>
<reference evidence="2" key="1">
    <citation type="submission" date="2018-05" db="EMBL/GenBank/DDBJ databases">
        <authorList>
            <person name="Lanie J.A."/>
            <person name="Ng W.-L."/>
            <person name="Kazmierczak K.M."/>
            <person name="Andrzejewski T.M."/>
            <person name="Davidsen T.M."/>
            <person name="Wayne K.J."/>
            <person name="Tettelin H."/>
            <person name="Glass J.I."/>
            <person name="Rusch D."/>
            <person name="Podicherti R."/>
            <person name="Tsui H.-C.T."/>
            <person name="Winkler M.E."/>
        </authorList>
    </citation>
    <scope>NUCLEOTIDE SEQUENCE</scope>
</reference>
<protein>
    <recommendedName>
        <fullName evidence="3">Aminotransferase class IV</fullName>
    </recommendedName>
</protein>
<dbReference type="GO" id="GO:0003824">
    <property type="term" value="F:catalytic activity"/>
    <property type="evidence" value="ECO:0007669"/>
    <property type="project" value="InterPro"/>
</dbReference>
<evidence type="ECO:0000313" key="2">
    <source>
        <dbReference type="EMBL" id="SVB19676.1"/>
    </source>
</evidence>
<dbReference type="Gene3D" id="3.30.470.10">
    <property type="match status" value="1"/>
</dbReference>
<dbReference type="InterPro" id="IPR043131">
    <property type="entry name" value="BCAT-like_N"/>
</dbReference>
<evidence type="ECO:0008006" key="3">
    <source>
        <dbReference type="Google" id="ProtNLM"/>
    </source>
</evidence>
<dbReference type="EMBL" id="UINC01032278">
    <property type="protein sequence ID" value="SVB19676.1"/>
    <property type="molecule type" value="Genomic_DNA"/>
</dbReference>
<dbReference type="InterPro" id="IPR050571">
    <property type="entry name" value="Class-IV_PLP-Dep_Aminotrnsfr"/>
</dbReference>
<dbReference type="GO" id="GO:0005829">
    <property type="term" value="C:cytosol"/>
    <property type="evidence" value="ECO:0007669"/>
    <property type="project" value="TreeGrafter"/>
</dbReference>
<organism evidence="2">
    <name type="scientific">marine metagenome</name>
    <dbReference type="NCBI Taxonomy" id="408172"/>
    <lineage>
        <taxon>unclassified sequences</taxon>
        <taxon>metagenomes</taxon>
        <taxon>ecological metagenomes</taxon>
    </lineage>
</organism>
<proteinExistence type="inferred from homology"/>
<dbReference type="PANTHER" id="PTHR42743:SF11">
    <property type="entry name" value="AMINODEOXYCHORISMATE LYASE"/>
    <property type="match status" value="1"/>
</dbReference>
<dbReference type="Pfam" id="PF01063">
    <property type="entry name" value="Aminotran_4"/>
    <property type="match status" value="1"/>
</dbReference>
<evidence type="ECO:0000256" key="1">
    <source>
        <dbReference type="ARBA" id="ARBA00009320"/>
    </source>
</evidence>
<dbReference type="InterPro" id="IPR001544">
    <property type="entry name" value="Aminotrans_IV"/>
</dbReference>
<sequence length="134" mass="15070">MATQFMAYFNGEWIPADECKVSIADRGFTLGDGVFEVDRTFNGKIFDLNGHLDRLFRSLKYVRIDPGLTYQEVADISEEVVRRNWPLVASGGDMTVTQRITRGIGRSVAETGEPTVYIGGAPLDFNRFAHLYDQ</sequence>
<accession>A0A382C0S8</accession>
<comment type="similarity">
    <text evidence="1">Belongs to the class-IV pyridoxal-phosphate-dependent aminotransferase family.</text>
</comment>
<dbReference type="GO" id="GO:0046394">
    <property type="term" value="P:carboxylic acid biosynthetic process"/>
    <property type="evidence" value="ECO:0007669"/>
    <property type="project" value="UniProtKB-ARBA"/>
</dbReference>